<protein>
    <submittedName>
        <fullName evidence="4">Response regulator transcription factor</fullName>
    </submittedName>
</protein>
<comment type="caution">
    <text evidence="4">The sequence shown here is derived from an EMBL/GenBank/DDBJ whole genome shotgun (WGS) entry which is preliminary data.</text>
</comment>
<evidence type="ECO:0000259" key="3">
    <source>
        <dbReference type="PROSITE" id="PS50930"/>
    </source>
</evidence>
<dbReference type="InterPro" id="IPR001789">
    <property type="entry name" value="Sig_transdc_resp-reg_receiver"/>
</dbReference>
<feature type="domain" description="Response regulatory" evidence="2">
    <location>
        <begin position="4"/>
        <end position="118"/>
    </location>
</feature>
<evidence type="ECO:0000313" key="5">
    <source>
        <dbReference type="Proteomes" id="UP000538292"/>
    </source>
</evidence>
<dbReference type="SMART" id="SM00850">
    <property type="entry name" value="LytTR"/>
    <property type="match status" value="1"/>
</dbReference>
<proteinExistence type="predicted"/>
<organism evidence="4 5">
    <name type="scientific">Thermoactinomyces mirandus</name>
    <dbReference type="NCBI Taxonomy" id="2756294"/>
    <lineage>
        <taxon>Bacteria</taxon>
        <taxon>Bacillati</taxon>
        <taxon>Bacillota</taxon>
        <taxon>Bacilli</taxon>
        <taxon>Bacillales</taxon>
        <taxon>Thermoactinomycetaceae</taxon>
        <taxon>Thermoactinomyces</taxon>
    </lineage>
</organism>
<dbReference type="RefSeq" id="WP_181739369.1">
    <property type="nucleotide sequence ID" value="NZ_JACEOL010000025.1"/>
</dbReference>
<dbReference type="Gene3D" id="2.40.50.40">
    <property type="match status" value="1"/>
</dbReference>
<dbReference type="AlphaFoldDB" id="A0A7W2ARZ5"/>
<dbReference type="GO" id="GO:0000156">
    <property type="term" value="F:phosphorelay response regulator activity"/>
    <property type="evidence" value="ECO:0007669"/>
    <property type="project" value="InterPro"/>
</dbReference>
<dbReference type="PANTHER" id="PTHR37299:SF1">
    <property type="entry name" value="STAGE 0 SPORULATION PROTEIN A HOMOLOG"/>
    <property type="match status" value="1"/>
</dbReference>
<dbReference type="SMART" id="SM00448">
    <property type="entry name" value="REC"/>
    <property type="match status" value="1"/>
</dbReference>
<evidence type="ECO:0000259" key="2">
    <source>
        <dbReference type="PROSITE" id="PS50110"/>
    </source>
</evidence>
<dbReference type="InterPro" id="IPR007492">
    <property type="entry name" value="LytTR_DNA-bd_dom"/>
</dbReference>
<dbReference type="GO" id="GO:0003677">
    <property type="term" value="F:DNA binding"/>
    <property type="evidence" value="ECO:0007669"/>
    <property type="project" value="InterPro"/>
</dbReference>
<dbReference type="PROSITE" id="PS50110">
    <property type="entry name" value="RESPONSE_REGULATORY"/>
    <property type="match status" value="1"/>
</dbReference>
<dbReference type="EMBL" id="JACEOL010000025">
    <property type="protein sequence ID" value="MBA4602150.1"/>
    <property type="molecule type" value="Genomic_DNA"/>
</dbReference>
<dbReference type="InterPro" id="IPR046947">
    <property type="entry name" value="LytR-like"/>
</dbReference>
<gene>
    <name evidence="4" type="ORF">H2C83_07445</name>
</gene>
<dbReference type="PROSITE" id="PS50930">
    <property type="entry name" value="HTH_LYTTR"/>
    <property type="match status" value="1"/>
</dbReference>
<dbReference type="SUPFAM" id="SSF52172">
    <property type="entry name" value="CheY-like"/>
    <property type="match status" value="1"/>
</dbReference>
<dbReference type="Gene3D" id="2.20.25.10">
    <property type="match status" value="1"/>
</dbReference>
<dbReference type="PANTHER" id="PTHR37299">
    <property type="entry name" value="TRANSCRIPTIONAL REGULATOR-RELATED"/>
    <property type="match status" value="1"/>
</dbReference>
<sequence length="245" mass="28268">MKLKAYIVDDEPLAREELKYLLNQSKQVEVVGESDFADGALRDIARLKPDIVFLDIELDEENGLDLAKQLEKLNPTPAIVVATAYDEYALQAFDTNAIDYILKPFGEERIMHTLEKLRNLQKIGKGVPVPYYLKNDRNGKIAVSANDKIVLLSFDEILFFESFEGKCIIKTLKQEYKINEALVEVEKKVNHAQFLRVHRSYIVNLDHIEEIQPWFNSTCNLIMKDSSRVPVSRTYMKELKRIIGF</sequence>
<dbReference type="Pfam" id="PF00072">
    <property type="entry name" value="Response_reg"/>
    <property type="match status" value="1"/>
</dbReference>
<evidence type="ECO:0000313" key="4">
    <source>
        <dbReference type="EMBL" id="MBA4602150.1"/>
    </source>
</evidence>
<feature type="domain" description="HTH LytTR-type" evidence="3">
    <location>
        <begin position="141"/>
        <end position="245"/>
    </location>
</feature>
<keyword evidence="1" id="KW-0597">Phosphoprotein</keyword>
<dbReference type="Gene3D" id="3.40.50.2300">
    <property type="match status" value="1"/>
</dbReference>
<feature type="modified residue" description="4-aspartylphosphate" evidence="1">
    <location>
        <position position="55"/>
    </location>
</feature>
<accession>A0A7W2ARZ5</accession>
<name>A0A7W2ARZ5_9BACL</name>
<dbReference type="Proteomes" id="UP000538292">
    <property type="component" value="Unassembled WGS sequence"/>
</dbReference>
<keyword evidence="5" id="KW-1185">Reference proteome</keyword>
<evidence type="ECO:0000256" key="1">
    <source>
        <dbReference type="PROSITE-ProRule" id="PRU00169"/>
    </source>
</evidence>
<dbReference type="Pfam" id="PF04397">
    <property type="entry name" value="LytTR"/>
    <property type="match status" value="1"/>
</dbReference>
<reference evidence="4 5" key="1">
    <citation type="submission" date="2020-07" db="EMBL/GenBank/DDBJ databases">
        <title>Thermoactinomyces phylogeny.</title>
        <authorList>
            <person name="Dunlap C."/>
        </authorList>
    </citation>
    <scope>NUCLEOTIDE SEQUENCE [LARGE SCALE GENOMIC DNA]</scope>
    <source>
        <strain evidence="4 5">AMNI-1</strain>
    </source>
</reference>
<dbReference type="InterPro" id="IPR011006">
    <property type="entry name" value="CheY-like_superfamily"/>
</dbReference>